<gene>
    <name evidence="2" type="ORF">ARC23_04160</name>
</gene>
<reference evidence="2 3" key="1">
    <citation type="journal article" date="2016" name="Front. Microbiol.">
        <title>Genome Sequence of Type Strains of Genus Stenotrophomonas.</title>
        <authorList>
            <person name="Patil P.P."/>
            <person name="Midha S."/>
            <person name="Kumar S."/>
            <person name="Patil P.B."/>
        </authorList>
    </citation>
    <scope>NUCLEOTIDE SEQUENCE [LARGE SCALE GENOMIC DNA]</scope>
    <source>
        <strain evidence="2 3">LMG 978</strain>
    </source>
</reference>
<dbReference type="EMBL" id="LLXV01000013">
    <property type="protein sequence ID" value="KRG52699.1"/>
    <property type="molecule type" value="Genomic_DNA"/>
</dbReference>
<sequence length="67" mass="7039">MCNSAPKVKPVAAAPEVAPESIDDAAVNERDRERQRQRLRFGARSTILAGDTSSAMPTASVKTALGA</sequence>
<feature type="region of interest" description="Disordered" evidence="1">
    <location>
        <begin position="1"/>
        <end position="20"/>
    </location>
</feature>
<comment type="caution">
    <text evidence="2">The sequence shown here is derived from an EMBL/GenBank/DDBJ whole genome shotgun (WGS) entry which is preliminary data.</text>
</comment>
<evidence type="ECO:0000256" key="1">
    <source>
        <dbReference type="SAM" id="MobiDB-lite"/>
    </source>
</evidence>
<dbReference type="AlphaFoldDB" id="A0A0N1LXJ2"/>
<proteinExistence type="predicted"/>
<dbReference type="PATRIC" id="fig|40324.138.peg.2335"/>
<protein>
    <submittedName>
        <fullName evidence="2">Uncharacterized protein</fullName>
    </submittedName>
</protein>
<name>A0A0N1LXJ2_9GAMM</name>
<evidence type="ECO:0000313" key="3">
    <source>
        <dbReference type="Proteomes" id="UP000051757"/>
    </source>
</evidence>
<dbReference type="RefSeq" id="WP_049438775.1">
    <property type="nucleotide sequence ID" value="NZ_CP022053.2"/>
</dbReference>
<keyword evidence="3" id="KW-1185">Reference proteome</keyword>
<evidence type="ECO:0000313" key="2">
    <source>
        <dbReference type="EMBL" id="KRG52699.1"/>
    </source>
</evidence>
<dbReference type="Proteomes" id="UP000051757">
    <property type="component" value="Unassembled WGS sequence"/>
</dbReference>
<organism evidence="2 3">
    <name type="scientific">Stenotrophomonas beteli</name>
    <dbReference type="NCBI Taxonomy" id="3384461"/>
    <lineage>
        <taxon>Bacteria</taxon>
        <taxon>Pseudomonadati</taxon>
        <taxon>Pseudomonadota</taxon>
        <taxon>Gammaproteobacteria</taxon>
        <taxon>Lysobacterales</taxon>
        <taxon>Lysobacteraceae</taxon>
        <taxon>Stenotrophomonas</taxon>
        <taxon>Stenotrophomonas maltophilia group</taxon>
    </lineage>
</organism>
<accession>A0A0N1LXJ2</accession>